<gene>
    <name evidence="2" type="ORF">JL102_03600</name>
</gene>
<protein>
    <submittedName>
        <fullName evidence="2">GNAT family N-acetyltransferase</fullName>
    </submittedName>
</protein>
<evidence type="ECO:0000313" key="2">
    <source>
        <dbReference type="EMBL" id="MBL3655199.1"/>
    </source>
</evidence>
<dbReference type="Gene3D" id="3.40.630.30">
    <property type="match status" value="1"/>
</dbReference>
<dbReference type="PANTHER" id="PTHR43792">
    <property type="entry name" value="GNAT FAMILY, PUTATIVE (AFU_ORTHOLOGUE AFUA_3G00765)-RELATED-RELATED"/>
    <property type="match status" value="1"/>
</dbReference>
<dbReference type="EMBL" id="JAESIY010000002">
    <property type="protein sequence ID" value="MBL3655199.1"/>
    <property type="molecule type" value="Genomic_DNA"/>
</dbReference>
<dbReference type="InterPro" id="IPR016181">
    <property type="entry name" value="Acyl_CoA_acyltransferase"/>
</dbReference>
<dbReference type="Pfam" id="PF13302">
    <property type="entry name" value="Acetyltransf_3"/>
    <property type="match status" value="1"/>
</dbReference>
<organism evidence="2 3">
    <name type="scientific">Fulvivirga sediminis</name>
    <dbReference type="NCBI Taxonomy" id="2803949"/>
    <lineage>
        <taxon>Bacteria</taxon>
        <taxon>Pseudomonadati</taxon>
        <taxon>Bacteroidota</taxon>
        <taxon>Cytophagia</taxon>
        <taxon>Cytophagales</taxon>
        <taxon>Fulvivirgaceae</taxon>
        <taxon>Fulvivirga</taxon>
    </lineage>
</organism>
<dbReference type="RefSeq" id="WP_202242592.1">
    <property type="nucleotide sequence ID" value="NZ_JAESIY010000002.1"/>
</dbReference>
<sequence length="171" mass="19893">MNNLPSIKTNRLLIRSINEMDIENIYRGLSDPEVIQYYGISYNSLEATQEQMDWYAAPDQYWWAINSADNKTFYGAAGLNDVLHQHHKAEIGFWLLPPFWGQGIIQEALPEICRYGYDKLNLHRIEGFVESDNENSKKALTKLNFKHEGTMRDCEIKNGQFISLEIYAKIK</sequence>
<dbReference type="AlphaFoldDB" id="A0A937F5U6"/>
<dbReference type="Proteomes" id="UP000659388">
    <property type="component" value="Unassembled WGS sequence"/>
</dbReference>
<evidence type="ECO:0000313" key="3">
    <source>
        <dbReference type="Proteomes" id="UP000659388"/>
    </source>
</evidence>
<keyword evidence="3" id="KW-1185">Reference proteome</keyword>
<reference evidence="2" key="1">
    <citation type="submission" date="2021-01" db="EMBL/GenBank/DDBJ databases">
        <title>Fulvivirga kasyanovii gen. nov., sp nov., a novel member of the phylum Bacteroidetes isolated from seawater in a mussel farm.</title>
        <authorList>
            <person name="Zhao L.-H."/>
            <person name="Wang Z.-J."/>
        </authorList>
    </citation>
    <scope>NUCLEOTIDE SEQUENCE</scope>
    <source>
        <strain evidence="2">2943</strain>
    </source>
</reference>
<feature type="domain" description="N-acetyltransferase" evidence="1">
    <location>
        <begin position="12"/>
        <end position="169"/>
    </location>
</feature>
<accession>A0A937F5U6</accession>
<dbReference type="SUPFAM" id="SSF55729">
    <property type="entry name" value="Acyl-CoA N-acyltransferases (Nat)"/>
    <property type="match status" value="1"/>
</dbReference>
<comment type="caution">
    <text evidence="2">The sequence shown here is derived from an EMBL/GenBank/DDBJ whole genome shotgun (WGS) entry which is preliminary data.</text>
</comment>
<dbReference type="PROSITE" id="PS51186">
    <property type="entry name" value="GNAT"/>
    <property type="match status" value="1"/>
</dbReference>
<evidence type="ECO:0000259" key="1">
    <source>
        <dbReference type="PROSITE" id="PS51186"/>
    </source>
</evidence>
<dbReference type="InterPro" id="IPR051531">
    <property type="entry name" value="N-acetyltransferase"/>
</dbReference>
<name>A0A937F5U6_9BACT</name>
<dbReference type="GO" id="GO:0016747">
    <property type="term" value="F:acyltransferase activity, transferring groups other than amino-acyl groups"/>
    <property type="evidence" value="ECO:0007669"/>
    <property type="project" value="InterPro"/>
</dbReference>
<dbReference type="InterPro" id="IPR000182">
    <property type="entry name" value="GNAT_dom"/>
</dbReference>
<proteinExistence type="predicted"/>